<evidence type="ECO:0000313" key="3">
    <source>
        <dbReference type="EMBL" id="CAD9556619.1"/>
    </source>
</evidence>
<name>A0A6U7P488_9EUKA</name>
<feature type="transmembrane region" description="Helical" evidence="1">
    <location>
        <begin position="605"/>
        <end position="623"/>
    </location>
</feature>
<evidence type="ECO:0000313" key="4">
    <source>
        <dbReference type="EMBL" id="CAD9556625.1"/>
    </source>
</evidence>
<feature type="signal peptide" evidence="2">
    <location>
        <begin position="1"/>
        <end position="27"/>
    </location>
</feature>
<dbReference type="EMBL" id="HBGU01086947">
    <property type="protein sequence ID" value="CAD9556625.1"/>
    <property type="molecule type" value="Transcribed_RNA"/>
</dbReference>
<keyword evidence="1" id="KW-0812">Transmembrane</keyword>
<organism evidence="4">
    <name type="scientific">Haptolina brevifila</name>
    <dbReference type="NCBI Taxonomy" id="156173"/>
    <lineage>
        <taxon>Eukaryota</taxon>
        <taxon>Haptista</taxon>
        <taxon>Haptophyta</taxon>
        <taxon>Prymnesiophyceae</taxon>
        <taxon>Prymnesiales</taxon>
        <taxon>Prymnesiaceae</taxon>
        <taxon>Haptolina</taxon>
    </lineage>
</organism>
<accession>A0A6U7P488</accession>
<reference evidence="4" key="1">
    <citation type="submission" date="2021-01" db="EMBL/GenBank/DDBJ databases">
        <authorList>
            <person name="Corre E."/>
            <person name="Pelletier E."/>
            <person name="Niang G."/>
            <person name="Scheremetjew M."/>
            <person name="Finn R."/>
            <person name="Kale V."/>
            <person name="Holt S."/>
            <person name="Cochrane G."/>
            <person name="Meng A."/>
            <person name="Brown T."/>
            <person name="Cohen L."/>
        </authorList>
    </citation>
    <scope>NUCLEOTIDE SEQUENCE</scope>
    <source>
        <strain evidence="4">UTEX LB 985</strain>
    </source>
</reference>
<keyword evidence="1" id="KW-0472">Membrane</keyword>
<feature type="chain" id="PRO_5036192414" evidence="2">
    <location>
        <begin position="28"/>
        <end position="714"/>
    </location>
</feature>
<keyword evidence="1" id="KW-1133">Transmembrane helix</keyword>
<gene>
    <name evidence="3" type="ORF">CBRE1094_LOCUS47498</name>
    <name evidence="4" type="ORF">CBRE1094_LOCUS47501</name>
</gene>
<dbReference type="EMBL" id="HBGU01086944">
    <property type="protein sequence ID" value="CAD9556619.1"/>
    <property type="molecule type" value="Transcribed_RNA"/>
</dbReference>
<sequence>MVALLMAGFLILSLVGNLVIVYTVVDSQITTKTSDSGTLNIKGTDFPVKVASASFEAPLTSYLPDKAFASLKYFTATSEVGSTVHIQVQGFMRIPASRCRPPIIKFITPVGTILLEGTELIFDTEVAPVFLEAGLLTHGLAAGKGSADTRRKLGLSELKGFFETLEAVQADPNTTVCIPDMPTYPRRFKGHSKVLQICTRDCEDAYGFVEKDLAGTTVVKGRVYSVHEDFSLERTLNDAGGRVMTLSKQVTRYPRYPELRKVRVNNGTHAMSWIDYEGKKYKCSLDVGFEEDGQTGNNNTSGERQQYIEGGDIDLKIEYQGFTWYNSDIHSDVAAIKYQMKMFEESELHEYYGTVKNVNKPFGVHAYDYNEDTLQWDMTHRVDFFDHFVDAEVSDADVSLEHFAMIELSECVKPNVAYQQPPDPEEEPVGFGVIISGSGGEVGWGELLPPEPDDNTTYLGDNSTDLSSSALTQGRRELGASLLEGNVVIPIVPNKLTVSIDPTPCIGIVASGLGPIANLGPILFLGEIQGCLGGSLTPYVEGYVSANLGCVSGVIAIAQVPAWKAEKICKKLKIGNLMSGGFGAVVDFDVKDKCAAGPMTTRHSAIIFSGFLSAAISLLFGAVKMEARLDVMMPIINPTSAQKDAGDKTRVMLHAKIGLYLRVLWINKNYQFRMMPVRNSLSCSQGRYRVYAGSWDAWSNKATKGVGTQWCWKP</sequence>
<keyword evidence="2" id="KW-0732">Signal</keyword>
<evidence type="ECO:0000256" key="2">
    <source>
        <dbReference type="SAM" id="SignalP"/>
    </source>
</evidence>
<protein>
    <submittedName>
        <fullName evidence="4">Uncharacterized protein</fullName>
    </submittedName>
</protein>
<evidence type="ECO:0000256" key="1">
    <source>
        <dbReference type="SAM" id="Phobius"/>
    </source>
</evidence>
<dbReference type="AlphaFoldDB" id="A0A6U7P488"/>
<proteinExistence type="predicted"/>